<sequence length="410" mass="45862">MSTESTDGVDRRAAHDFDPRAEEDFSSAHAIYADLRQRCPVARSQQWGGFWALTRHADVSALLSDPRYTTSVQNVVPKFAFTGRRPPLHLDPPEHTDYREVINRFFSKPKMARLEPLIRRDTVALLQPLIDSGETDIALDFAHRIPAYVFAEFFNLPRELAMTIREVTKIYVTAIMDVDDEVVKQYSMRLYDIARSVIAQREAEPMDPAEDLTTALLAARPNGQPLPPEMVLGCVRQLLVTGMVAPAVFIGTMFAHLAGDPALHQQLRADPSLIPAALEEYLRLFTPYRGMSRTAKEDVVLHGQTIRTGEPIALIYASANRDESVFPDGDRFILNRPNINKHIAFGRGIHQCAGIPLARLMLGIALEEFVMRAEHCELAGPVKMARWAEWGTTSVPLRVRAAPMDATARA</sequence>
<dbReference type="InterPro" id="IPR017972">
    <property type="entry name" value="Cyt_P450_CS"/>
</dbReference>
<keyword evidence="2" id="KW-0479">Metal-binding</keyword>
<dbReference type="Gene3D" id="1.10.630.10">
    <property type="entry name" value="Cytochrome P450"/>
    <property type="match status" value="1"/>
</dbReference>
<dbReference type="PANTHER" id="PTHR46696:SF6">
    <property type="entry name" value="P450, PUTATIVE (EUROFUNG)-RELATED"/>
    <property type="match status" value="1"/>
</dbReference>
<comment type="caution">
    <text evidence="3">The sequence shown here is derived from an EMBL/GenBank/DDBJ whole genome shotgun (WGS) entry which is preliminary data.</text>
</comment>
<dbReference type="PROSITE" id="PS00086">
    <property type="entry name" value="CYTOCHROME_P450"/>
    <property type="match status" value="1"/>
</dbReference>
<dbReference type="Proteomes" id="UP001495147">
    <property type="component" value="Unassembled WGS sequence"/>
</dbReference>
<proteinExistence type="inferred from homology"/>
<evidence type="ECO:0000256" key="1">
    <source>
        <dbReference type="ARBA" id="ARBA00010617"/>
    </source>
</evidence>
<dbReference type="EMBL" id="JBDPZD010000001">
    <property type="protein sequence ID" value="MEO3690488.1"/>
    <property type="molecule type" value="Genomic_DNA"/>
</dbReference>
<reference evidence="3 4" key="1">
    <citation type="submission" date="2024-05" db="EMBL/GenBank/DDBJ databases">
        <title>Roseateles sp. DJS-2-20 16S ribosomal RNA gene Genome sequencing and assembly.</title>
        <authorList>
            <person name="Woo H."/>
        </authorList>
    </citation>
    <scope>NUCLEOTIDE SEQUENCE [LARGE SCALE GENOMIC DNA]</scope>
    <source>
        <strain evidence="3 4">DJS-2-20</strain>
    </source>
</reference>
<dbReference type="RefSeq" id="WP_347703317.1">
    <property type="nucleotide sequence ID" value="NZ_JBDPZD010000001.1"/>
</dbReference>
<keyword evidence="2" id="KW-0349">Heme</keyword>
<dbReference type="InterPro" id="IPR001128">
    <property type="entry name" value="Cyt_P450"/>
</dbReference>
<protein>
    <submittedName>
        <fullName evidence="3">Cytochrome P450</fullName>
    </submittedName>
</protein>
<dbReference type="SUPFAM" id="SSF48264">
    <property type="entry name" value="Cytochrome P450"/>
    <property type="match status" value="1"/>
</dbReference>
<dbReference type="InterPro" id="IPR036396">
    <property type="entry name" value="Cyt_P450_sf"/>
</dbReference>
<comment type="similarity">
    <text evidence="1 2">Belongs to the cytochrome P450 family.</text>
</comment>
<dbReference type="InterPro" id="IPR002397">
    <property type="entry name" value="Cyt_P450_B"/>
</dbReference>
<organism evidence="3 4">
    <name type="scientific">Roseateles paludis</name>
    <dbReference type="NCBI Taxonomy" id="3145238"/>
    <lineage>
        <taxon>Bacteria</taxon>
        <taxon>Pseudomonadati</taxon>
        <taxon>Pseudomonadota</taxon>
        <taxon>Betaproteobacteria</taxon>
        <taxon>Burkholderiales</taxon>
        <taxon>Sphaerotilaceae</taxon>
        <taxon>Roseateles</taxon>
    </lineage>
</organism>
<evidence type="ECO:0000313" key="4">
    <source>
        <dbReference type="Proteomes" id="UP001495147"/>
    </source>
</evidence>
<accession>A0ABV0FX56</accession>
<dbReference type="Pfam" id="PF00067">
    <property type="entry name" value="p450"/>
    <property type="match status" value="1"/>
</dbReference>
<gene>
    <name evidence="3" type="ORF">ABDJ85_03350</name>
</gene>
<evidence type="ECO:0000256" key="2">
    <source>
        <dbReference type="RuleBase" id="RU000461"/>
    </source>
</evidence>
<name>A0ABV0FX56_9BURK</name>
<evidence type="ECO:0000313" key="3">
    <source>
        <dbReference type="EMBL" id="MEO3690488.1"/>
    </source>
</evidence>
<dbReference type="PRINTS" id="PR00359">
    <property type="entry name" value="BP450"/>
</dbReference>
<keyword evidence="2" id="KW-0408">Iron</keyword>
<keyword evidence="4" id="KW-1185">Reference proteome</keyword>
<keyword evidence="2" id="KW-0560">Oxidoreductase</keyword>
<keyword evidence="2" id="KW-0503">Monooxygenase</keyword>
<dbReference type="PANTHER" id="PTHR46696">
    <property type="entry name" value="P450, PUTATIVE (EUROFUNG)-RELATED"/>
    <property type="match status" value="1"/>
</dbReference>